<dbReference type="EMBL" id="JAWDIQ010000002">
    <property type="protein sequence ID" value="MDY0409450.1"/>
    <property type="molecule type" value="Genomic_DNA"/>
</dbReference>
<dbReference type="InterPro" id="IPR001733">
    <property type="entry name" value="Peptidase_S26B"/>
</dbReference>
<dbReference type="Proteomes" id="UP001275315">
    <property type="component" value="Unassembled WGS sequence"/>
</dbReference>
<gene>
    <name evidence="3" type="ORF">RWD45_13775</name>
</gene>
<evidence type="ECO:0000313" key="4">
    <source>
        <dbReference type="Proteomes" id="UP001275315"/>
    </source>
</evidence>
<organism evidence="3 4">
    <name type="scientific">Paracerasibacillus soli</name>
    <dbReference type="NCBI Taxonomy" id="480284"/>
    <lineage>
        <taxon>Bacteria</taxon>
        <taxon>Bacillati</taxon>
        <taxon>Bacillota</taxon>
        <taxon>Bacilli</taxon>
        <taxon>Bacillales</taxon>
        <taxon>Bacillaceae</taxon>
        <taxon>Paracerasibacillus</taxon>
    </lineage>
</organism>
<name>A0ABU5CVI0_9BACI</name>
<reference evidence="3 4" key="1">
    <citation type="submission" date="2023-10" db="EMBL/GenBank/DDBJ databases">
        <title>Virgibacillus soli CC-YMP-6 genome.</title>
        <authorList>
            <person name="Miliotis G."/>
            <person name="Sengupta P."/>
            <person name="Hameed A."/>
            <person name="Chuvochina M."/>
            <person name="Mcdonagh F."/>
            <person name="Simpson A.C."/>
            <person name="Singh N.K."/>
            <person name="Rekha P.D."/>
            <person name="Raman K."/>
            <person name="Hugenholtz P."/>
            <person name="Venkateswaran K."/>
        </authorList>
    </citation>
    <scope>NUCLEOTIDE SEQUENCE [LARGE SCALE GENOMIC DNA]</scope>
    <source>
        <strain evidence="3 4">CC-YMP-6</strain>
    </source>
</reference>
<accession>A0ABU5CVI0</accession>
<keyword evidence="4" id="KW-1185">Reference proteome</keyword>
<protein>
    <recommendedName>
        <fullName evidence="1">Signal peptidase I</fullName>
        <ecNumber evidence="1">3.4.21.89</ecNumber>
    </recommendedName>
</protein>
<feature type="transmembrane region" description="Helical" evidence="2">
    <location>
        <begin position="74"/>
        <end position="92"/>
    </location>
</feature>
<evidence type="ECO:0000313" key="3">
    <source>
        <dbReference type="EMBL" id="MDY0409450.1"/>
    </source>
</evidence>
<keyword evidence="3" id="KW-0378">Hydrolase</keyword>
<dbReference type="NCBIfam" id="TIGR02228">
    <property type="entry name" value="sigpep_I_arch"/>
    <property type="match status" value="1"/>
</dbReference>
<comment type="caution">
    <text evidence="3">The sequence shown here is derived from an EMBL/GenBank/DDBJ whole genome shotgun (WGS) entry which is preliminary data.</text>
</comment>
<proteinExistence type="predicted"/>
<keyword evidence="2" id="KW-1133">Transmembrane helix</keyword>
<sequence>MVGDIITFVTEGNIPVTHRVFDIQMQDEVPFFVTKGDANNMHDQDLVSPDNLIGGLSFHIPKAGYIANFIKSPIGLSIVIGIILFSFTIRVLRRFIFEPEQKSTT</sequence>
<dbReference type="EC" id="3.4.21.89" evidence="1"/>
<dbReference type="GO" id="GO:0009003">
    <property type="term" value="F:signal peptidase activity"/>
    <property type="evidence" value="ECO:0007669"/>
    <property type="project" value="UniProtKB-EC"/>
</dbReference>
<evidence type="ECO:0000256" key="1">
    <source>
        <dbReference type="NCBIfam" id="TIGR02228"/>
    </source>
</evidence>
<dbReference type="RefSeq" id="WP_320380241.1">
    <property type="nucleotide sequence ID" value="NZ_JAWDIQ010000002.1"/>
</dbReference>
<keyword evidence="2" id="KW-0812">Transmembrane</keyword>
<keyword evidence="2" id="KW-0472">Membrane</keyword>
<evidence type="ECO:0000256" key="2">
    <source>
        <dbReference type="SAM" id="Phobius"/>
    </source>
</evidence>